<dbReference type="EMBL" id="JAZHXJ010000025">
    <property type="protein sequence ID" value="KAL1881381.1"/>
    <property type="molecule type" value="Genomic_DNA"/>
</dbReference>
<evidence type="ECO:0000256" key="3">
    <source>
        <dbReference type="ARBA" id="ARBA00022833"/>
    </source>
</evidence>
<dbReference type="PROSITE" id="PS00518">
    <property type="entry name" value="ZF_RING_1"/>
    <property type="match status" value="1"/>
</dbReference>
<evidence type="ECO:0000259" key="6">
    <source>
        <dbReference type="PROSITE" id="PS51382"/>
    </source>
</evidence>
<keyword evidence="3" id="KW-0862">Zinc</keyword>
<name>A0ABR3Y0H3_9PEZI</name>
<keyword evidence="2 4" id="KW-0863">Zinc-finger</keyword>
<dbReference type="InterPro" id="IPR018957">
    <property type="entry name" value="Znf_C3HC4_RING-type"/>
</dbReference>
<dbReference type="PANTHER" id="PTHR23327:SF51">
    <property type="entry name" value="TRANSCRIPTIONAL REGULATOR OF YEAST FORM ADHERENCE 3"/>
    <property type="match status" value="1"/>
</dbReference>
<dbReference type="Proteomes" id="UP001586593">
    <property type="component" value="Unassembled WGS sequence"/>
</dbReference>
<dbReference type="PROSITE" id="PS51382">
    <property type="entry name" value="SPX"/>
    <property type="match status" value="1"/>
</dbReference>
<comment type="caution">
    <text evidence="7">The sequence shown here is derived from an EMBL/GenBank/DDBJ whole genome shotgun (WGS) entry which is preliminary data.</text>
</comment>
<accession>A0ABR3Y0H3</accession>
<evidence type="ECO:0000256" key="4">
    <source>
        <dbReference type="PROSITE-ProRule" id="PRU00175"/>
    </source>
</evidence>
<dbReference type="Gene3D" id="3.30.40.10">
    <property type="entry name" value="Zinc/RING finger domain, C3HC4 (zinc finger)"/>
    <property type="match status" value="1"/>
</dbReference>
<dbReference type="Pfam" id="PF03105">
    <property type="entry name" value="SPX"/>
    <property type="match status" value="1"/>
</dbReference>
<dbReference type="InterPro" id="IPR017907">
    <property type="entry name" value="Znf_RING_CS"/>
</dbReference>
<evidence type="ECO:0000256" key="2">
    <source>
        <dbReference type="ARBA" id="ARBA00022771"/>
    </source>
</evidence>
<dbReference type="SUPFAM" id="SSF57850">
    <property type="entry name" value="RING/U-box"/>
    <property type="match status" value="1"/>
</dbReference>
<organism evidence="7 8">
    <name type="scientific">Phialemonium thermophilum</name>
    <dbReference type="NCBI Taxonomy" id="223376"/>
    <lineage>
        <taxon>Eukaryota</taxon>
        <taxon>Fungi</taxon>
        <taxon>Dikarya</taxon>
        <taxon>Ascomycota</taxon>
        <taxon>Pezizomycotina</taxon>
        <taxon>Sordariomycetes</taxon>
        <taxon>Sordariomycetidae</taxon>
        <taxon>Cephalothecales</taxon>
        <taxon>Cephalothecaceae</taxon>
        <taxon>Phialemonium</taxon>
    </lineage>
</organism>
<dbReference type="InterPro" id="IPR013083">
    <property type="entry name" value="Znf_RING/FYVE/PHD"/>
</dbReference>
<evidence type="ECO:0000259" key="5">
    <source>
        <dbReference type="PROSITE" id="PS50089"/>
    </source>
</evidence>
<evidence type="ECO:0000313" key="8">
    <source>
        <dbReference type="Proteomes" id="UP001586593"/>
    </source>
</evidence>
<dbReference type="InterPro" id="IPR004331">
    <property type="entry name" value="SPX_dom"/>
</dbReference>
<feature type="domain" description="SPX" evidence="6">
    <location>
        <begin position="1"/>
        <end position="328"/>
    </location>
</feature>
<reference evidence="7 8" key="1">
    <citation type="journal article" date="2024" name="Commun. Biol.">
        <title>Comparative genomic analysis of thermophilic fungi reveals convergent evolutionary adaptations and gene losses.</title>
        <authorList>
            <person name="Steindorff A.S."/>
            <person name="Aguilar-Pontes M.V."/>
            <person name="Robinson A.J."/>
            <person name="Andreopoulos B."/>
            <person name="LaButti K."/>
            <person name="Kuo A."/>
            <person name="Mondo S."/>
            <person name="Riley R."/>
            <person name="Otillar R."/>
            <person name="Haridas S."/>
            <person name="Lipzen A."/>
            <person name="Grimwood J."/>
            <person name="Schmutz J."/>
            <person name="Clum A."/>
            <person name="Reid I.D."/>
            <person name="Moisan M.C."/>
            <person name="Butler G."/>
            <person name="Nguyen T.T.M."/>
            <person name="Dewar K."/>
            <person name="Conant G."/>
            <person name="Drula E."/>
            <person name="Henrissat B."/>
            <person name="Hansel C."/>
            <person name="Singer S."/>
            <person name="Hutchinson M.I."/>
            <person name="de Vries R.P."/>
            <person name="Natvig D.O."/>
            <person name="Powell A.J."/>
            <person name="Tsang A."/>
            <person name="Grigoriev I.V."/>
        </authorList>
    </citation>
    <scope>NUCLEOTIDE SEQUENCE [LARGE SCALE GENOMIC DNA]</scope>
    <source>
        <strain evidence="7 8">ATCC 24622</strain>
    </source>
</reference>
<dbReference type="Pfam" id="PF00097">
    <property type="entry name" value="zf-C3HC4"/>
    <property type="match status" value="1"/>
</dbReference>
<gene>
    <name evidence="7" type="ORF">VTK73DRAFT_4388</name>
</gene>
<keyword evidence="1" id="KW-0479">Metal-binding</keyword>
<dbReference type="InterPro" id="IPR001841">
    <property type="entry name" value="Znf_RING"/>
</dbReference>
<dbReference type="PANTHER" id="PTHR23327">
    <property type="entry name" value="RING FINGER PROTEIN 127"/>
    <property type="match status" value="1"/>
</dbReference>
<feature type="domain" description="RING-type" evidence="5">
    <location>
        <begin position="364"/>
        <end position="403"/>
    </location>
</feature>
<sequence length="459" mass="52567">MKFAHEFKEALQRGGFPEHWVESAVPYGQLKKLLKKVQQELSDLGLDRETMRQLLTAHRTPSAVGPIAMAKYHLDPNDSRLLRPRLTVYVHLKDGVAVDASLSPASRDFVKELVSKASLTQDDPSTGTKFVEHDDIVGNELARLPALSTAADPSLPIREQPLQRIEVPLVFDGEFFQILQNDVASLDALQREQQESMEAEILDLGQEVSEVARPSKFSKSDLSRWREIFELYVDARIFFSTQELDHGARTSDVAVKQLVWFQSEVQRRGLLSKFKLPASKSTYQHFLALNATLLRSLEFQEINKRAVAKILKKFDKRTSLGVSKDFRSVVRSDSFMSDTIAKNICARMVTEVVSVVPKIDDYLCPICFSIAWLPVRLVCHHVFCIRCIIKMQRERKRFCPLCRANVVMEADITNLDENLIKFLERWFRKETKEKQKANEIERGKELFGDSYQHTSCSMM</sequence>
<proteinExistence type="predicted"/>
<keyword evidence="8" id="KW-1185">Reference proteome</keyword>
<protein>
    <recommendedName>
        <fullName evidence="9">RING-14 protein</fullName>
    </recommendedName>
</protein>
<evidence type="ECO:0000313" key="7">
    <source>
        <dbReference type="EMBL" id="KAL1881381.1"/>
    </source>
</evidence>
<dbReference type="SMART" id="SM00184">
    <property type="entry name" value="RING"/>
    <property type="match status" value="1"/>
</dbReference>
<evidence type="ECO:0000256" key="1">
    <source>
        <dbReference type="ARBA" id="ARBA00022723"/>
    </source>
</evidence>
<evidence type="ECO:0008006" key="9">
    <source>
        <dbReference type="Google" id="ProtNLM"/>
    </source>
</evidence>
<dbReference type="PROSITE" id="PS50089">
    <property type="entry name" value="ZF_RING_2"/>
    <property type="match status" value="1"/>
</dbReference>